<dbReference type="Pfam" id="PF01207">
    <property type="entry name" value="Dus"/>
    <property type="match status" value="1"/>
</dbReference>
<evidence type="ECO:0000256" key="14">
    <source>
        <dbReference type="PIRSR" id="PIRSR006621-2"/>
    </source>
</evidence>
<evidence type="ECO:0000256" key="13">
    <source>
        <dbReference type="PIRSR" id="PIRSR006621-1"/>
    </source>
</evidence>
<evidence type="ECO:0000313" key="16">
    <source>
        <dbReference type="EMBL" id="KKT69551.1"/>
    </source>
</evidence>
<dbReference type="InterPro" id="IPR004652">
    <property type="entry name" value="DusB-like"/>
</dbReference>
<dbReference type="GO" id="GO:0050660">
    <property type="term" value="F:flavin adenine dinucleotide binding"/>
    <property type="evidence" value="ECO:0007669"/>
    <property type="project" value="InterPro"/>
</dbReference>
<dbReference type="CDD" id="cd02801">
    <property type="entry name" value="DUS_like_FMN"/>
    <property type="match status" value="1"/>
</dbReference>
<evidence type="ECO:0000256" key="8">
    <source>
        <dbReference type="ARBA" id="ARBA00022884"/>
    </source>
</evidence>
<dbReference type="SUPFAM" id="SSF51395">
    <property type="entry name" value="FMN-linked oxidoreductases"/>
    <property type="match status" value="1"/>
</dbReference>
<dbReference type="EC" id="1.3.1.-" evidence="12"/>
<dbReference type="PANTHER" id="PTHR45846:SF1">
    <property type="entry name" value="TRNA-DIHYDROURIDINE(47) SYNTHASE [NAD(P)(+)]-LIKE"/>
    <property type="match status" value="1"/>
</dbReference>
<keyword evidence="3" id="KW-0820">tRNA-binding</keyword>
<keyword evidence="14" id="KW-0547">Nucleotide-binding</keyword>
<dbReference type="PATRIC" id="fig|1619000.3.peg.817"/>
<evidence type="ECO:0000256" key="2">
    <source>
        <dbReference type="ARBA" id="ARBA00002790"/>
    </source>
</evidence>
<evidence type="ECO:0000256" key="12">
    <source>
        <dbReference type="PIRNR" id="PIRNR006621"/>
    </source>
</evidence>
<feature type="active site" description="Proton donor" evidence="13">
    <location>
        <position position="86"/>
    </location>
</feature>
<keyword evidence="6 12" id="KW-0819">tRNA processing</keyword>
<evidence type="ECO:0000256" key="6">
    <source>
        <dbReference type="ARBA" id="ARBA00022694"/>
    </source>
</evidence>
<dbReference type="InterPro" id="IPR024036">
    <property type="entry name" value="tRNA-dHydroUridine_Synthase_C"/>
</dbReference>
<evidence type="ECO:0000256" key="9">
    <source>
        <dbReference type="ARBA" id="ARBA00023002"/>
    </source>
</evidence>
<evidence type="ECO:0000256" key="3">
    <source>
        <dbReference type="ARBA" id="ARBA00022555"/>
    </source>
</evidence>
<evidence type="ECO:0000256" key="7">
    <source>
        <dbReference type="ARBA" id="ARBA00022857"/>
    </source>
</evidence>
<feature type="binding site" evidence="14">
    <location>
        <position position="154"/>
    </location>
    <ligand>
        <name>FMN</name>
        <dbReference type="ChEBI" id="CHEBI:58210"/>
    </ligand>
</feature>
<proteinExistence type="inferred from homology"/>
<feature type="binding site" evidence="14">
    <location>
        <position position="55"/>
    </location>
    <ligand>
        <name>FMN</name>
        <dbReference type="ChEBI" id="CHEBI:58210"/>
    </ligand>
</feature>
<dbReference type="Gene3D" id="1.10.1200.80">
    <property type="entry name" value="Putative flavin oxidoreducatase, domain 2"/>
    <property type="match status" value="1"/>
</dbReference>
<dbReference type="PANTHER" id="PTHR45846">
    <property type="entry name" value="TRNA-DIHYDROURIDINE(47) SYNTHASE [NAD(P)(+)]-LIKE"/>
    <property type="match status" value="1"/>
</dbReference>
<dbReference type="PIRSF" id="PIRSF006621">
    <property type="entry name" value="Dus"/>
    <property type="match status" value="1"/>
</dbReference>
<comment type="cofactor">
    <cofactor evidence="1 12 14">
        <name>FMN</name>
        <dbReference type="ChEBI" id="CHEBI:58210"/>
    </cofactor>
</comment>
<dbReference type="Proteomes" id="UP000034154">
    <property type="component" value="Unassembled WGS sequence"/>
</dbReference>
<comment type="catalytic activity">
    <reaction evidence="11">
        <text>a 5,6-dihydrouridine in tRNA + NAD(+) = a uridine in tRNA + NADH + H(+)</text>
        <dbReference type="Rhea" id="RHEA:54452"/>
        <dbReference type="Rhea" id="RHEA-COMP:13339"/>
        <dbReference type="Rhea" id="RHEA-COMP:13887"/>
        <dbReference type="ChEBI" id="CHEBI:15378"/>
        <dbReference type="ChEBI" id="CHEBI:57540"/>
        <dbReference type="ChEBI" id="CHEBI:57945"/>
        <dbReference type="ChEBI" id="CHEBI:65315"/>
        <dbReference type="ChEBI" id="CHEBI:74443"/>
    </reaction>
</comment>
<dbReference type="NCBIfam" id="TIGR00737">
    <property type="entry name" value="nifR3_yhdG"/>
    <property type="match status" value="1"/>
</dbReference>
<comment type="caution">
    <text evidence="16">The sequence shown here is derived from an EMBL/GenBank/DDBJ whole genome shotgun (WGS) entry which is preliminary data.</text>
</comment>
<sequence length="306" mass="33543">MADHTDAAFCLLIKELAPSTVVFREMISAEALVRGNKKTCQMAEINEGERPLIQQIFGGEPKVMAAAAKLVEEKYHPDGIDINMGCPAKKIISNFNGSALMKDPETAAAIVRAVKAAVSVPVSVKMRLGWSNPEDCLSFAPLIEQAGADFISVHGRTKKQEYSGKADWEMIRRVKAAVSVPVLGNGDITSADEAMKALETGVDGILIGRGALGNPWIFLDIEDTQAGRAPTKITPAERARVILRHAELFLKHSGHSDLTNFRKHLVWYFSGTDGAAKMRQKISTLKNFDDLQFILEPLLPEFCQHF</sequence>
<accession>A0A0G1JD44</accession>
<dbReference type="InterPro" id="IPR035587">
    <property type="entry name" value="DUS-like_FMN-bd"/>
</dbReference>
<name>A0A0G1JD44_9BACT</name>
<protein>
    <recommendedName>
        <fullName evidence="12">tRNA-dihydrouridine synthase</fullName>
        <ecNumber evidence="12">1.3.1.-</ecNumber>
    </recommendedName>
</protein>
<dbReference type="InterPro" id="IPR001269">
    <property type="entry name" value="DUS_fam"/>
</dbReference>
<evidence type="ECO:0000256" key="1">
    <source>
        <dbReference type="ARBA" id="ARBA00001917"/>
    </source>
</evidence>
<keyword evidence="7" id="KW-0521">NADP</keyword>
<dbReference type="InterPro" id="IPR013785">
    <property type="entry name" value="Aldolase_TIM"/>
</dbReference>
<evidence type="ECO:0000259" key="15">
    <source>
        <dbReference type="Pfam" id="PF01207"/>
    </source>
</evidence>
<evidence type="ECO:0000256" key="5">
    <source>
        <dbReference type="ARBA" id="ARBA00022643"/>
    </source>
</evidence>
<organism evidence="16 17">
    <name type="scientific">Candidatus Uhrbacteria bacterium GW2011_GWF2_44_350</name>
    <dbReference type="NCBI Taxonomy" id="1619000"/>
    <lineage>
        <taxon>Bacteria</taxon>
        <taxon>Candidatus Uhriibacteriota</taxon>
    </lineage>
</organism>
<keyword evidence="8" id="KW-0694">RNA-binding</keyword>
<dbReference type="PROSITE" id="PS01136">
    <property type="entry name" value="UPF0034"/>
    <property type="match status" value="1"/>
</dbReference>
<keyword evidence="4 12" id="KW-0285">Flavoprotein</keyword>
<reference evidence="16 17" key="1">
    <citation type="journal article" date="2015" name="Nature">
        <title>rRNA introns, odd ribosomes, and small enigmatic genomes across a large radiation of phyla.</title>
        <authorList>
            <person name="Brown C.T."/>
            <person name="Hug L.A."/>
            <person name="Thomas B.C."/>
            <person name="Sharon I."/>
            <person name="Castelle C.J."/>
            <person name="Singh A."/>
            <person name="Wilkins M.J."/>
            <person name="Williams K.H."/>
            <person name="Banfield J.F."/>
        </authorList>
    </citation>
    <scope>NUCLEOTIDE SEQUENCE [LARGE SCALE GENOMIC DNA]</scope>
</reference>
<evidence type="ECO:0000256" key="11">
    <source>
        <dbReference type="ARBA" id="ARBA00048802"/>
    </source>
</evidence>
<feature type="domain" description="DUS-like FMN-binding" evidence="15">
    <location>
        <begin position="1"/>
        <end position="287"/>
    </location>
</feature>
<dbReference type="AlphaFoldDB" id="A0A0G1JD44"/>
<feature type="binding site" evidence="14">
    <location>
        <position position="125"/>
    </location>
    <ligand>
        <name>FMN</name>
        <dbReference type="ChEBI" id="CHEBI:58210"/>
    </ligand>
</feature>
<comment type="catalytic activity">
    <reaction evidence="10">
        <text>a 5,6-dihydrouridine in tRNA + NADP(+) = a uridine in tRNA + NADPH + H(+)</text>
        <dbReference type="Rhea" id="RHEA:23624"/>
        <dbReference type="Rhea" id="RHEA-COMP:13339"/>
        <dbReference type="Rhea" id="RHEA-COMP:13887"/>
        <dbReference type="ChEBI" id="CHEBI:15378"/>
        <dbReference type="ChEBI" id="CHEBI:57783"/>
        <dbReference type="ChEBI" id="CHEBI:58349"/>
        <dbReference type="ChEBI" id="CHEBI:65315"/>
        <dbReference type="ChEBI" id="CHEBI:74443"/>
    </reaction>
</comment>
<dbReference type="GO" id="GO:0000049">
    <property type="term" value="F:tRNA binding"/>
    <property type="evidence" value="ECO:0007669"/>
    <property type="project" value="UniProtKB-KW"/>
</dbReference>
<dbReference type="GO" id="GO:0017150">
    <property type="term" value="F:tRNA dihydrouridine synthase activity"/>
    <property type="evidence" value="ECO:0007669"/>
    <property type="project" value="InterPro"/>
</dbReference>
<evidence type="ECO:0000313" key="17">
    <source>
        <dbReference type="Proteomes" id="UP000034154"/>
    </source>
</evidence>
<evidence type="ECO:0000256" key="4">
    <source>
        <dbReference type="ARBA" id="ARBA00022630"/>
    </source>
</evidence>
<comment type="similarity">
    <text evidence="12">Belongs to the dus family.</text>
</comment>
<evidence type="ECO:0000256" key="10">
    <source>
        <dbReference type="ARBA" id="ARBA00048205"/>
    </source>
</evidence>
<feature type="binding site" evidence="14">
    <location>
        <begin position="208"/>
        <end position="209"/>
    </location>
    <ligand>
        <name>FMN</name>
        <dbReference type="ChEBI" id="CHEBI:58210"/>
    </ligand>
</feature>
<dbReference type="InterPro" id="IPR018517">
    <property type="entry name" value="tRNA_hU_synthase_CS"/>
</dbReference>
<gene>
    <name evidence="16" type="ORF">UW63_C0054G0006</name>
</gene>
<dbReference type="Gene3D" id="3.20.20.70">
    <property type="entry name" value="Aldolase class I"/>
    <property type="match status" value="1"/>
</dbReference>
<keyword evidence="5 12" id="KW-0288">FMN</keyword>
<keyword evidence="9 12" id="KW-0560">Oxidoreductase</keyword>
<comment type="function">
    <text evidence="2 12">Catalyzes the synthesis of 5,6-dihydrouridine (D), a modified base found in the D-loop of most tRNAs, via the reduction of the C5-C6 double bond in target uridines.</text>
</comment>
<dbReference type="EMBL" id="LCJB01000054">
    <property type="protein sequence ID" value="KKT69551.1"/>
    <property type="molecule type" value="Genomic_DNA"/>
</dbReference>